<reference evidence="1 2" key="1">
    <citation type="journal article" date="2019" name="Int. J. Syst. Evol. Microbiol.">
        <title>The Global Catalogue of Microorganisms (GCM) 10K type strain sequencing project: providing services to taxonomists for standard genome sequencing and annotation.</title>
        <authorList>
            <consortium name="The Broad Institute Genomics Platform"/>
            <consortium name="The Broad Institute Genome Sequencing Center for Infectious Disease"/>
            <person name="Wu L."/>
            <person name="Ma J."/>
        </authorList>
    </citation>
    <scope>NUCLEOTIDE SEQUENCE [LARGE SCALE GENOMIC DNA]</scope>
    <source>
        <strain evidence="1 2">JCM 9933</strain>
    </source>
</reference>
<sequence length="70" mass="7415">MSELRAGLPDLASMPPADLQKACCIAIVDGGFDTVPLIVGLPTWPRSGAEGRRLAMAFIDRVQGRTPIHG</sequence>
<evidence type="ECO:0000313" key="2">
    <source>
        <dbReference type="Proteomes" id="UP001501588"/>
    </source>
</evidence>
<gene>
    <name evidence="1" type="ORF">GCM10009416_02290</name>
</gene>
<accession>A0ABN1EJG8</accession>
<keyword evidence="2" id="KW-1185">Reference proteome</keyword>
<proteinExistence type="predicted"/>
<dbReference type="EMBL" id="BAAAFZ010000005">
    <property type="protein sequence ID" value="GAA0567812.1"/>
    <property type="molecule type" value="Genomic_DNA"/>
</dbReference>
<organism evidence="1 2">
    <name type="scientific">Craurococcus roseus</name>
    <dbReference type="NCBI Taxonomy" id="77585"/>
    <lineage>
        <taxon>Bacteria</taxon>
        <taxon>Pseudomonadati</taxon>
        <taxon>Pseudomonadota</taxon>
        <taxon>Alphaproteobacteria</taxon>
        <taxon>Acetobacterales</taxon>
        <taxon>Acetobacteraceae</taxon>
        <taxon>Craurococcus</taxon>
    </lineage>
</organism>
<dbReference type="Proteomes" id="UP001501588">
    <property type="component" value="Unassembled WGS sequence"/>
</dbReference>
<name>A0ABN1EJG8_9PROT</name>
<protein>
    <submittedName>
        <fullName evidence="1">Uncharacterized protein</fullName>
    </submittedName>
</protein>
<evidence type="ECO:0000313" key="1">
    <source>
        <dbReference type="EMBL" id="GAA0567812.1"/>
    </source>
</evidence>
<comment type="caution">
    <text evidence="1">The sequence shown here is derived from an EMBL/GenBank/DDBJ whole genome shotgun (WGS) entry which is preliminary data.</text>
</comment>